<sequence>MNNVLKKEFSTSKGLFVPVYRNIPSAPEPVIGGMAYDNSTQALLLSDGITWYSPITPSTPTTLGAVFGTTSNIDPSPTGLGYQCGTAVGENVFVGFQAGQNVTGTETGLTYVGVAAGSRFQGVNNKTLVGRSAGTGPNSAQQNATGMGRAVLNNATGSDAIAIGDQSQLANLGSRSCGIGTNTLGTALGPIYDDCVAVGYNRLNVPQTGSKIINVGSSMTFWDPGSSANVTYIGVGSTLSPNITNVVALGSGTFAGGVVPNNTFAIADDITQWRSLGLSVAASANVLQFDPLTGLITQAASSRRFKEDIEDATDEEVPSLAEAKVCTYKIDGNKEHGVIAEEIPEFYCCSDKEGRNGVLMTRIIMALLCEVQKLKKEIAQEKRVF</sequence>
<proteinExistence type="predicted"/>
<gene>
    <name evidence="1" type="ORF">PMV_022</name>
</gene>
<evidence type="ECO:0000313" key="2">
    <source>
        <dbReference type="Proteomes" id="UP000319438"/>
    </source>
</evidence>
<name>A0A0N7G2C2_9VIRU</name>
<evidence type="ECO:0000313" key="1">
    <source>
        <dbReference type="EMBL" id="ALH06720.1"/>
    </source>
</evidence>
<dbReference type="Proteomes" id="UP000319438">
    <property type="component" value="Segment"/>
</dbReference>
<organism evidence="1 2">
    <name type="scientific">Port-miou virus</name>
    <dbReference type="NCBI Taxonomy" id="1733873"/>
    <lineage>
        <taxon>Viruses</taxon>
        <taxon>Varidnaviria</taxon>
        <taxon>Bamfordvirae</taxon>
        <taxon>Nucleocytoviricota</taxon>
        <taxon>Megaviricetes</taxon>
        <taxon>Pimascovirales</taxon>
        <taxon>Pimascovirales incertae sedis</taxon>
        <taxon>Marseilleviridae</taxon>
        <taxon>Losannavirus</taxon>
        <taxon>Losannavirus lausannense</taxon>
        <taxon>Lausannevirus</taxon>
    </lineage>
</organism>
<protein>
    <recommendedName>
        <fullName evidence="3">Peptidase S74 domain-containing protein</fullName>
    </recommendedName>
</protein>
<accession>A0A0N7G2C2</accession>
<reference evidence="1" key="1">
    <citation type="journal article" date="2015" name="Genome Announc.">
        <title>Complete Genome Sequence of a New Member of the Marseilleviridae Recovered from the Brackish Submarine Spring in the Cassis Port-Miou Calanque, France.</title>
        <authorList>
            <person name="Doutre G."/>
            <person name="Arfib B."/>
            <person name="Rochette P."/>
            <person name="Claverie J.M."/>
            <person name="Bonin P."/>
            <person name="Abergel C."/>
        </authorList>
    </citation>
    <scope>NUCLEOTIDE SEQUENCE [LARGE SCALE GENOMIC DNA]</scope>
    <source>
        <strain evidence="1">1</strain>
    </source>
</reference>
<dbReference type="EMBL" id="KT428292">
    <property type="protein sequence ID" value="ALH06720.1"/>
    <property type="molecule type" value="Genomic_DNA"/>
</dbReference>
<evidence type="ECO:0008006" key="3">
    <source>
        <dbReference type="Google" id="ProtNLM"/>
    </source>
</evidence>